<keyword evidence="3" id="KW-1185">Reference proteome</keyword>
<name>A0ABR7R7V0_9PROT</name>
<evidence type="ECO:0000256" key="1">
    <source>
        <dbReference type="SAM" id="MobiDB-lite"/>
    </source>
</evidence>
<evidence type="ECO:0000313" key="3">
    <source>
        <dbReference type="Proteomes" id="UP000603940"/>
    </source>
</evidence>
<gene>
    <name evidence="2" type="ORF">IBL25_12745</name>
</gene>
<accession>A0ABR7R7V0</accession>
<proteinExistence type="predicted"/>
<dbReference type="Proteomes" id="UP000603940">
    <property type="component" value="Unassembled WGS sequence"/>
</dbReference>
<feature type="region of interest" description="Disordered" evidence="1">
    <location>
        <begin position="31"/>
        <end position="50"/>
    </location>
</feature>
<protein>
    <submittedName>
        <fullName evidence="2">Uncharacterized protein</fullName>
    </submittedName>
</protein>
<reference evidence="2 3" key="1">
    <citation type="journal article" date="2009" name="Int. J. Syst. Evol. Microbiol.">
        <title>Transfer of Teichococcus ludipueritiae and Muricoccus roseus to the genus Roseomonas, as Roseomonas ludipueritiae comb. nov. and Roseomonas rosea comb. nov., respectively, and emended description of the genus Roseomonas.</title>
        <authorList>
            <person name="Sanchez-Porro C."/>
            <person name="Gallego V."/>
            <person name="Busse H.J."/>
            <person name="Kampfer P."/>
            <person name="Ventosa A."/>
        </authorList>
    </citation>
    <scope>NUCLEOTIDE SEQUENCE [LARGE SCALE GENOMIC DNA]</scope>
    <source>
        <strain evidence="2 3">DSM 14915</strain>
    </source>
</reference>
<sequence length="50" mass="5153">MNHPDCTALQGLSTADLVVTPTAPPTFWGMDFGHDDEPPAVPTAATTVGT</sequence>
<comment type="caution">
    <text evidence="2">The sequence shown here is derived from an EMBL/GenBank/DDBJ whole genome shotgun (WGS) entry which is preliminary data.</text>
</comment>
<evidence type="ECO:0000313" key="2">
    <source>
        <dbReference type="EMBL" id="MBC9177809.1"/>
    </source>
</evidence>
<dbReference type="EMBL" id="JACTUZ010000051">
    <property type="protein sequence ID" value="MBC9177809.1"/>
    <property type="molecule type" value="Genomic_DNA"/>
</dbReference>
<organism evidence="2 3">
    <name type="scientific">Pseudoroseomonas ludipueritiae</name>
    <dbReference type="NCBI Taxonomy" id="198093"/>
    <lineage>
        <taxon>Bacteria</taxon>
        <taxon>Pseudomonadati</taxon>
        <taxon>Pseudomonadota</taxon>
        <taxon>Alphaproteobacteria</taxon>
        <taxon>Acetobacterales</taxon>
        <taxon>Acetobacteraceae</taxon>
        <taxon>Pseudoroseomonas</taxon>
    </lineage>
</organism>
<dbReference type="RefSeq" id="WP_187778928.1">
    <property type="nucleotide sequence ID" value="NZ_JACTUZ010000051.1"/>
</dbReference>